<evidence type="ECO:0000313" key="3">
    <source>
        <dbReference type="Proteomes" id="UP001596250"/>
    </source>
</evidence>
<protein>
    <recommendedName>
        <fullName evidence="4">Lactobin A/cerein 7B family class IIb bacteriocin</fullName>
    </recommendedName>
</protein>
<sequence length="72" mass="7611">MKTNGFSELNELEMLDTNGGGIWAVAGAFVVGIIANEVVERTTGSDIPTHIGDGLSYIGGKLNELGEKIQFN</sequence>
<proteinExistence type="predicted"/>
<feature type="transmembrane region" description="Helical" evidence="1">
    <location>
        <begin position="20"/>
        <end position="39"/>
    </location>
</feature>
<comment type="caution">
    <text evidence="2">The sequence shown here is derived from an EMBL/GenBank/DDBJ whole genome shotgun (WGS) entry which is preliminary data.</text>
</comment>
<evidence type="ECO:0000256" key="1">
    <source>
        <dbReference type="SAM" id="Phobius"/>
    </source>
</evidence>
<accession>A0ABW1IV25</accession>
<keyword evidence="1" id="KW-0812">Transmembrane</keyword>
<keyword evidence="3" id="KW-1185">Reference proteome</keyword>
<dbReference type="RefSeq" id="WP_379896455.1">
    <property type="nucleotide sequence ID" value="NZ_JBHSQV010000185.1"/>
</dbReference>
<reference evidence="3" key="1">
    <citation type="journal article" date="2019" name="Int. J. Syst. Evol. Microbiol.">
        <title>The Global Catalogue of Microorganisms (GCM) 10K type strain sequencing project: providing services to taxonomists for standard genome sequencing and annotation.</title>
        <authorList>
            <consortium name="The Broad Institute Genomics Platform"/>
            <consortium name="The Broad Institute Genome Sequencing Center for Infectious Disease"/>
            <person name="Wu L."/>
            <person name="Ma J."/>
        </authorList>
    </citation>
    <scope>NUCLEOTIDE SEQUENCE [LARGE SCALE GENOMIC DNA]</scope>
    <source>
        <strain evidence="3">CCM 8749</strain>
    </source>
</reference>
<keyword evidence="1" id="KW-0472">Membrane</keyword>
<keyword evidence="1" id="KW-1133">Transmembrane helix</keyword>
<dbReference type="Proteomes" id="UP001596250">
    <property type="component" value="Unassembled WGS sequence"/>
</dbReference>
<dbReference type="EMBL" id="JBHSQV010000185">
    <property type="protein sequence ID" value="MFC5988932.1"/>
    <property type="molecule type" value="Genomic_DNA"/>
</dbReference>
<organism evidence="2 3">
    <name type="scientific">Marinicrinis lubricantis</name>
    <dbReference type="NCBI Taxonomy" id="2086470"/>
    <lineage>
        <taxon>Bacteria</taxon>
        <taxon>Bacillati</taxon>
        <taxon>Bacillota</taxon>
        <taxon>Bacilli</taxon>
        <taxon>Bacillales</taxon>
        <taxon>Paenibacillaceae</taxon>
    </lineage>
</organism>
<name>A0ABW1IV25_9BACL</name>
<evidence type="ECO:0000313" key="2">
    <source>
        <dbReference type="EMBL" id="MFC5988932.1"/>
    </source>
</evidence>
<gene>
    <name evidence="2" type="ORF">ACFPXP_21215</name>
</gene>
<evidence type="ECO:0008006" key="4">
    <source>
        <dbReference type="Google" id="ProtNLM"/>
    </source>
</evidence>